<gene>
    <name evidence="3" type="primary">pleD_1</name>
    <name evidence="3" type="ORF">Mrose_02722</name>
</gene>
<dbReference type="SMART" id="SM00267">
    <property type="entry name" value="GGDEF"/>
    <property type="match status" value="1"/>
</dbReference>
<dbReference type="Pfam" id="PF00990">
    <property type="entry name" value="GGDEF"/>
    <property type="match status" value="1"/>
</dbReference>
<evidence type="ECO:0000256" key="1">
    <source>
        <dbReference type="SAM" id="Phobius"/>
    </source>
</evidence>
<dbReference type="InterPro" id="IPR029787">
    <property type="entry name" value="Nucleotide_cyclase"/>
</dbReference>
<proteinExistence type="predicted"/>
<evidence type="ECO:0000313" key="4">
    <source>
        <dbReference type="Proteomes" id="UP000265341"/>
    </source>
</evidence>
<dbReference type="GO" id="GO:1902201">
    <property type="term" value="P:negative regulation of bacterial-type flagellum-dependent cell motility"/>
    <property type="evidence" value="ECO:0007669"/>
    <property type="project" value="TreeGrafter"/>
</dbReference>
<dbReference type="GO" id="GO:0005886">
    <property type="term" value="C:plasma membrane"/>
    <property type="evidence" value="ECO:0007669"/>
    <property type="project" value="TreeGrafter"/>
</dbReference>
<feature type="transmembrane region" description="Helical" evidence="1">
    <location>
        <begin position="41"/>
        <end position="58"/>
    </location>
</feature>
<keyword evidence="1" id="KW-0812">Transmembrane</keyword>
<dbReference type="GO" id="GO:0052621">
    <property type="term" value="F:diguanylate cyclase activity"/>
    <property type="evidence" value="ECO:0007669"/>
    <property type="project" value="TreeGrafter"/>
</dbReference>
<dbReference type="InterPro" id="IPR050469">
    <property type="entry name" value="Diguanylate_Cyclase"/>
</dbReference>
<dbReference type="RefSeq" id="WP_119279172.1">
    <property type="nucleotide sequence ID" value="NZ_QWLA01000061.1"/>
</dbReference>
<dbReference type="OrthoDB" id="9759607at2"/>
<feature type="transmembrane region" description="Helical" evidence="1">
    <location>
        <begin position="12"/>
        <end position="35"/>
    </location>
</feature>
<dbReference type="PANTHER" id="PTHR45138">
    <property type="entry name" value="REGULATORY COMPONENTS OF SENSORY TRANSDUCTION SYSTEM"/>
    <property type="match status" value="1"/>
</dbReference>
<dbReference type="NCBIfam" id="TIGR00254">
    <property type="entry name" value="GGDEF"/>
    <property type="match status" value="1"/>
</dbReference>
<comment type="caution">
    <text evidence="3">The sequence shown here is derived from an EMBL/GenBank/DDBJ whole genome shotgun (WGS) entry which is preliminary data.</text>
</comment>
<accession>A0A399EMD3</accession>
<dbReference type="InterPro" id="IPR043128">
    <property type="entry name" value="Rev_trsase/Diguanyl_cyclase"/>
</dbReference>
<dbReference type="Gene3D" id="3.30.70.270">
    <property type="match status" value="1"/>
</dbReference>
<keyword evidence="1" id="KW-1133">Transmembrane helix</keyword>
<organism evidence="3 4">
    <name type="scientific">Calidithermus roseus</name>
    <dbReference type="NCBI Taxonomy" id="1644118"/>
    <lineage>
        <taxon>Bacteria</taxon>
        <taxon>Thermotogati</taxon>
        <taxon>Deinococcota</taxon>
        <taxon>Deinococci</taxon>
        <taxon>Thermales</taxon>
        <taxon>Thermaceae</taxon>
        <taxon>Calidithermus</taxon>
    </lineage>
</organism>
<keyword evidence="4" id="KW-1185">Reference proteome</keyword>
<keyword evidence="1" id="KW-0472">Membrane</keyword>
<evidence type="ECO:0000259" key="2">
    <source>
        <dbReference type="PROSITE" id="PS50887"/>
    </source>
</evidence>
<dbReference type="CDD" id="cd01949">
    <property type="entry name" value="GGDEF"/>
    <property type="match status" value="1"/>
</dbReference>
<dbReference type="GO" id="GO:0043709">
    <property type="term" value="P:cell adhesion involved in single-species biofilm formation"/>
    <property type="evidence" value="ECO:0007669"/>
    <property type="project" value="TreeGrafter"/>
</dbReference>
<evidence type="ECO:0000313" key="3">
    <source>
        <dbReference type="EMBL" id="RIH84209.1"/>
    </source>
</evidence>
<dbReference type="PROSITE" id="PS50887">
    <property type="entry name" value="GGDEF"/>
    <property type="match status" value="1"/>
</dbReference>
<feature type="domain" description="GGDEF" evidence="2">
    <location>
        <begin position="108"/>
        <end position="238"/>
    </location>
</feature>
<sequence>MLRAFLKRFGLWPTVALLTLASVLVSVLVTLMFNGGSVDSTGVRIAILVPCIVAPLFSSQQLRLIQQLERAHEELHRLSITDELTQTYNRRHFMQIAAQHLAQARQGKGLSILIFDLDDFKTVNDRYGHLIGDAVLAEVCRRCALSLRPEDVFARYGGEEFVVLLPATGYHEALEVAERLRRVVVERPVEAEGFSIPVTISLGLATQRSPHQGLDELLNRADDALYQAKQQGKNQVLG</sequence>
<dbReference type="InterPro" id="IPR000160">
    <property type="entry name" value="GGDEF_dom"/>
</dbReference>
<dbReference type="Proteomes" id="UP000265341">
    <property type="component" value="Unassembled WGS sequence"/>
</dbReference>
<dbReference type="EMBL" id="QWLA01000061">
    <property type="protein sequence ID" value="RIH84209.1"/>
    <property type="molecule type" value="Genomic_DNA"/>
</dbReference>
<protein>
    <submittedName>
        <fullName evidence="3">Response regulator PleD</fullName>
    </submittedName>
</protein>
<name>A0A399EMD3_9DEIN</name>
<dbReference type="PANTHER" id="PTHR45138:SF9">
    <property type="entry name" value="DIGUANYLATE CYCLASE DGCM-RELATED"/>
    <property type="match status" value="1"/>
</dbReference>
<reference evidence="3 4" key="1">
    <citation type="submission" date="2018-08" db="EMBL/GenBank/DDBJ databases">
        <title>Meiothermus roseus NBRC 110900 genome sequencing project.</title>
        <authorList>
            <person name="Da Costa M.S."/>
            <person name="Albuquerque L."/>
            <person name="Raposo P."/>
            <person name="Froufe H.J.C."/>
            <person name="Barroso C.S."/>
            <person name="Egas C."/>
        </authorList>
    </citation>
    <scope>NUCLEOTIDE SEQUENCE [LARGE SCALE GENOMIC DNA]</scope>
    <source>
        <strain evidence="3 4">NBRC 110900</strain>
    </source>
</reference>
<dbReference type="AlphaFoldDB" id="A0A399EMD3"/>
<dbReference type="SUPFAM" id="SSF55073">
    <property type="entry name" value="Nucleotide cyclase"/>
    <property type="match status" value="1"/>
</dbReference>
<dbReference type="FunFam" id="3.30.70.270:FF:000001">
    <property type="entry name" value="Diguanylate cyclase domain protein"/>
    <property type="match status" value="1"/>
</dbReference>